<evidence type="ECO:0000313" key="11">
    <source>
        <dbReference type="EMBL" id="MDQ8206995.1"/>
    </source>
</evidence>
<name>A0ABU1AS60_9BACT</name>
<dbReference type="PROSITE" id="PS50972">
    <property type="entry name" value="PTERIN_BINDING"/>
    <property type="match status" value="1"/>
</dbReference>
<comment type="function">
    <text evidence="9">Catalyzes the condensation of para-aminobenzoate (pABA) with 6-hydroxymethyl-7,8-dihydropterin diphosphate (DHPt-PP) to form 7,8-dihydropteroate (H2Pte), the immediate precursor of folate derivatives.</text>
</comment>
<evidence type="ECO:0000256" key="6">
    <source>
        <dbReference type="ARBA" id="ARBA00022723"/>
    </source>
</evidence>
<gene>
    <name evidence="11" type="primary">folP</name>
    <name evidence="11" type="ORF">QEH52_05705</name>
</gene>
<dbReference type="EC" id="2.5.1.15" evidence="4 9"/>
<dbReference type="InterPro" id="IPR045031">
    <property type="entry name" value="DHP_synth-like"/>
</dbReference>
<dbReference type="Gene3D" id="3.20.20.20">
    <property type="entry name" value="Dihydropteroate synthase-like"/>
    <property type="match status" value="1"/>
</dbReference>
<dbReference type="PROSITE" id="PS00792">
    <property type="entry name" value="DHPS_1"/>
    <property type="match status" value="1"/>
</dbReference>
<keyword evidence="6 9" id="KW-0479">Metal-binding</keyword>
<evidence type="ECO:0000256" key="9">
    <source>
        <dbReference type="RuleBase" id="RU361205"/>
    </source>
</evidence>
<dbReference type="PANTHER" id="PTHR20941">
    <property type="entry name" value="FOLATE SYNTHESIS PROTEINS"/>
    <property type="match status" value="1"/>
</dbReference>
<comment type="caution">
    <text evidence="11">The sequence shown here is derived from an EMBL/GenBank/DDBJ whole genome shotgun (WGS) entry which is preliminary data.</text>
</comment>
<dbReference type="GO" id="GO:0004156">
    <property type="term" value="F:dihydropteroate synthase activity"/>
    <property type="evidence" value="ECO:0007669"/>
    <property type="project" value="UniProtKB-EC"/>
</dbReference>
<dbReference type="EMBL" id="JARXHW010000009">
    <property type="protein sequence ID" value="MDQ8206995.1"/>
    <property type="molecule type" value="Genomic_DNA"/>
</dbReference>
<evidence type="ECO:0000313" key="12">
    <source>
        <dbReference type="Proteomes" id="UP001225316"/>
    </source>
</evidence>
<comment type="similarity">
    <text evidence="9">Belongs to the DHPS family.</text>
</comment>
<evidence type="ECO:0000256" key="4">
    <source>
        <dbReference type="ARBA" id="ARBA00012458"/>
    </source>
</evidence>
<keyword evidence="7 9" id="KW-0460">Magnesium</keyword>
<dbReference type="InterPro" id="IPR000489">
    <property type="entry name" value="Pterin-binding_dom"/>
</dbReference>
<comment type="cofactor">
    <cofactor evidence="2 9">
        <name>Mg(2+)</name>
        <dbReference type="ChEBI" id="CHEBI:18420"/>
    </cofactor>
</comment>
<evidence type="ECO:0000256" key="5">
    <source>
        <dbReference type="ARBA" id="ARBA00022679"/>
    </source>
</evidence>
<keyword evidence="12" id="KW-1185">Reference proteome</keyword>
<dbReference type="Pfam" id="PF00809">
    <property type="entry name" value="Pterin_bind"/>
    <property type="match status" value="1"/>
</dbReference>
<proteinExistence type="inferred from homology"/>
<comment type="pathway">
    <text evidence="3 9">Cofactor biosynthesis; tetrahydrofolate biosynthesis; 7,8-dihydrofolate from 2-amino-4-hydroxy-6-hydroxymethyl-7,8-dihydropteridine diphosphate and 4-aminobenzoate: step 1/2.</text>
</comment>
<protein>
    <recommendedName>
        <fullName evidence="4 9">Dihydropteroate synthase</fullName>
        <shortName evidence="9">DHPS</shortName>
        <ecNumber evidence="4 9">2.5.1.15</ecNumber>
    </recommendedName>
    <alternativeName>
        <fullName evidence="9">Dihydropteroate pyrophosphorylase</fullName>
    </alternativeName>
</protein>
<evidence type="ECO:0000256" key="7">
    <source>
        <dbReference type="ARBA" id="ARBA00022842"/>
    </source>
</evidence>
<keyword evidence="5 9" id="KW-0808">Transferase</keyword>
<evidence type="ECO:0000256" key="1">
    <source>
        <dbReference type="ARBA" id="ARBA00000012"/>
    </source>
</evidence>
<sequence length="276" mass="29956">MRNHSFYKTARRELTLGARTHLVGILNLTPDSFSDGGDFVDLDAAVLHFHAMVEAGAEMIDIGGESTRPGYIPVSPTEEIARVVPFIEKVRPHTDALISIDTSKAEVAAAAIAAGADVVNDVWGAQRDPRMPEVMAAGGACVLMHNRPAEEAGLGDVMLAIQEFLQCSIERVKAAGVRDDAILLDPGLGFGKTYEENWEIMRRLPELLAMGYPVLLGASRKSMIAKLLDLKDPKARLSGTLATTALGIQAGVDFIRVHDVRENRECADVVDHCRRF</sequence>
<evidence type="ECO:0000256" key="3">
    <source>
        <dbReference type="ARBA" id="ARBA00004763"/>
    </source>
</evidence>
<reference evidence="11 12" key="1">
    <citation type="submission" date="2023-04" db="EMBL/GenBank/DDBJ databases">
        <title>A novel bacteria isolated from coastal sediment.</title>
        <authorList>
            <person name="Liu X.-J."/>
            <person name="Du Z.-J."/>
        </authorList>
    </citation>
    <scope>NUCLEOTIDE SEQUENCE [LARGE SCALE GENOMIC DNA]</scope>
    <source>
        <strain evidence="11 12">SDUM461003</strain>
    </source>
</reference>
<dbReference type="PROSITE" id="PS00793">
    <property type="entry name" value="DHPS_2"/>
    <property type="match status" value="1"/>
</dbReference>
<evidence type="ECO:0000256" key="8">
    <source>
        <dbReference type="ARBA" id="ARBA00022909"/>
    </source>
</evidence>
<dbReference type="Proteomes" id="UP001225316">
    <property type="component" value="Unassembled WGS sequence"/>
</dbReference>
<evidence type="ECO:0000259" key="10">
    <source>
        <dbReference type="PROSITE" id="PS50972"/>
    </source>
</evidence>
<dbReference type="NCBIfam" id="TIGR01496">
    <property type="entry name" value="DHPS"/>
    <property type="match status" value="1"/>
</dbReference>
<dbReference type="InterPro" id="IPR011005">
    <property type="entry name" value="Dihydropteroate_synth-like_sf"/>
</dbReference>
<dbReference type="SUPFAM" id="SSF51717">
    <property type="entry name" value="Dihydropteroate synthetase-like"/>
    <property type="match status" value="1"/>
</dbReference>
<comment type="catalytic activity">
    <reaction evidence="1">
        <text>(7,8-dihydropterin-6-yl)methyl diphosphate + 4-aminobenzoate = 7,8-dihydropteroate + diphosphate</text>
        <dbReference type="Rhea" id="RHEA:19949"/>
        <dbReference type="ChEBI" id="CHEBI:17836"/>
        <dbReference type="ChEBI" id="CHEBI:17839"/>
        <dbReference type="ChEBI" id="CHEBI:33019"/>
        <dbReference type="ChEBI" id="CHEBI:72950"/>
        <dbReference type="EC" id="2.5.1.15"/>
    </reaction>
</comment>
<organism evidence="11 12">
    <name type="scientific">Thalassobacterium maritimum</name>
    <dbReference type="NCBI Taxonomy" id="3041265"/>
    <lineage>
        <taxon>Bacteria</taxon>
        <taxon>Pseudomonadati</taxon>
        <taxon>Verrucomicrobiota</taxon>
        <taxon>Opitutia</taxon>
        <taxon>Puniceicoccales</taxon>
        <taxon>Coraliomargaritaceae</taxon>
        <taxon>Thalassobacterium</taxon>
    </lineage>
</organism>
<dbReference type="CDD" id="cd00739">
    <property type="entry name" value="DHPS"/>
    <property type="match status" value="1"/>
</dbReference>
<dbReference type="RefSeq" id="WP_308949133.1">
    <property type="nucleotide sequence ID" value="NZ_JARXHW010000009.1"/>
</dbReference>
<dbReference type="PANTHER" id="PTHR20941:SF1">
    <property type="entry name" value="FOLIC ACID SYNTHESIS PROTEIN FOL1"/>
    <property type="match status" value="1"/>
</dbReference>
<dbReference type="InterPro" id="IPR006390">
    <property type="entry name" value="DHP_synth_dom"/>
</dbReference>
<accession>A0ABU1AS60</accession>
<feature type="domain" description="Pterin-binding" evidence="10">
    <location>
        <begin position="20"/>
        <end position="268"/>
    </location>
</feature>
<keyword evidence="8 9" id="KW-0289">Folate biosynthesis</keyword>
<evidence type="ECO:0000256" key="2">
    <source>
        <dbReference type="ARBA" id="ARBA00001946"/>
    </source>
</evidence>